<dbReference type="EMBL" id="KE345799">
    <property type="protein sequence ID" value="EXC16663.1"/>
    <property type="molecule type" value="Genomic_DNA"/>
</dbReference>
<sequence>MQPSMQGQIASKASSSENQTFTNQSAPSDPHIHPIPTLPHPHMRHQATVQSPHLSLPTTRQTTFPDELPIADGSDSVLIFPRRWPACGISGTGDDGKRNWRISMVFGGIRSLGFVNFAGCVLGAG</sequence>
<evidence type="ECO:0000313" key="3">
    <source>
        <dbReference type="Proteomes" id="UP000030645"/>
    </source>
</evidence>
<feature type="compositionally biased region" description="Polar residues" evidence="1">
    <location>
        <begin position="47"/>
        <end position="64"/>
    </location>
</feature>
<evidence type="ECO:0000313" key="2">
    <source>
        <dbReference type="EMBL" id="EXC16663.1"/>
    </source>
</evidence>
<organism evidence="2 3">
    <name type="scientific">Morus notabilis</name>
    <dbReference type="NCBI Taxonomy" id="981085"/>
    <lineage>
        <taxon>Eukaryota</taxon>
        <taxon>Viridiplantae</taxon>
        <taxon>Streptophyta</taxon>
        <taxon>Embryophyta</taxon>
        <taxon>Tracheophyta</taxon>
        <taxon>Spermatophyta</taxon>
        <taxon>Magnoliopsida</taxon>
        <taxon>eudicotyledons</taxon>
        <taxon>Gunneridae</taxon>
        <taxon>Pentapetalae</taxon>
        <taxon>rosids</taxon>
        <taxon>fabids</taxon>
        <taxon>Rosales</taxon>
        <taxon>Moraceae</taxon>
        <taxon>Moreae</taxon>
        <taxon>Morus</taxon>
    </lineage>
</organism>
<protein>
    <submittedName>
        <fullName evidence="2">Uncharacterized protein</fullName>
    </submittedName>
</protein>
<feature type="region of interest" description="Disordered" evidence="1">
    <location>
        <begin position="1"/>
        <end position="70"/>
    </location>
</feature>
<feature type="compositionally biased region" description="Polar residues" evidence="1">
    <location>
        <begin position="1"/>
        <end position="27"/>
    </location>
</feature>
<accession>W9RXK8</accession>
<keyword evidence="3" id="KW-1185">Reference proteome</keyword>
<reference evidence="3" key="1">
    <citation type="submission" date="2013-01" db="EMBL/GenBank/DDBJ databases">
        <title>Draft Genome Sequence of a Mulberry Tree, Morus notabilis C.K. Schneid.</title>
        <authorList>
            <person name="He N."/>
            <person name="Zhao S."/>
        </authorList>
    </citation>
    <scope>NUCLEOTIDE SEQUENCE</scope>
</reference>
<dbReference type="Proteomes" id="UP000030645">
    <property type="component" value="Unassembled WGS sequence"/>
</dbReference>
<dbReference type="AlphaFoldDB" id="W9RXK8"/>
<evidence type="ECO:0000256" key="1">
    <source>
        <dbReference type="SAM" id="MobiDB-lite"/>
    </source>
</evidence>
<name>W9RXK8_9ROSA</name>
<gene>
    <name evidence="2" type="ORF">L484_007709</name>
</gene>
<proteinExistence type="predicted"/>